<dbReference type="RefSeq" id="WP_378532259.1">
    <property type="nucleotide sequence ID" value="NZ_JBHSBH010000007.1"/>
</dbReference>
<organism evidence="7 8">
    <name type="scientific">Nocardiopsis sediminis</name>
    <dbReference type="NCBI Taxonomy" id="1778267"/>
    <lineage>
        <taxon>Bacteria</taxon>
        <taxon>Bacillati</taxon>
        <taxon>Actinomycetota</taxon>
        <taxon>Actinomycetes</taxon>
        <taxon>Streptosporangiales</taxon>
        <taxon>Nocardiopsidaceae</taxon>
        <taxon>Nocardiopsis</taxon>
    </lineage>
</organism>
<dbReference type="HAMAP" id="MF_00694">
    <property type="entry name" value="KDGDH"/>
    <property type="match status" value="1"/>
</dbReference>
<dbReference type="Gene3D" id="3.20.20.70">
    <property type="entry name" value="Aldolase class I"/>
    <property type="match status" value="1"/>
</dbReference>
<evidence type="ECO:0000313" key="8">
    <source>
        <dbReference type="Proteomes" id="UP001595847"/>
    </source>
</evidence>
<dbReference type="EC" id="4.2.1.41" evidence="5"/>
<dbReference type="InterPro" id="IPR013785">
    <property type="entry name" value="Aldolase_TIM"/>
</dbReference>
<gene>
    <name evidence="7" type="ORF">ACFOVU_10360</name>
</gene>
<dbReference type="PIRSF" id="PIRSF001365">
    <property type="entry name" value="DHDPS"/>
    <property type="match status" value="1"/>
</dbReference>
<comment type="pathway">
    <text evidence="2 5">Carbohydrate acid metabolism; D-glucarate degradation; 2,5-dioxopentanoate from D-glucarate: step 2/2.</text>
</comment>
<dbReference type="SUPFAM" id="SSF51569">
    <property type="entry name" value="Aldolase"/>
    <property type="match status" value="1"/>
</dbReference>
<proteinExistence type="inferred from homology"/>
<keyword evidence="8" id="KW-1185">Reference proteome</keyword>
<keyword evidence="4 5" id="KW-0456">Lyase</keyword>
<reference evidence="8" key="1">
    <citation type="journal article" date="2019" name="Int. J. Syst. Evol. Microbiol.">
        <title>The Global Catalogue of Microorganisms (GCM) 10K type strain sequencing project: providing services to taxonomists for standard genome sequencing and annotation.</title>
        <authorList>
            <consortium name="The Broad Institute Genomics Platform"/>
            <consortium name="The Broad Institute Genome Sequencing Center for Infectious Disease"/>
            <person name="Wu L."/>
            <person name="Ma J."/>
        </authorList>
    </citation>
    <scope>NUCLEOTIDE SEQUENCE [LARGE SCALE GENOMIC DNA]</scope>
    <source>
        <strain evidence="8">TBRC 1826</strain>
    </source>
</reference>
<evidence type="ECO:0000256" key="4">
    <source>
        <dbReference type="ARBA" id="ARBA00023239"/>
    </source>
</evidence>
<evidence type="ECO:0000256" key="3">
    <source>
        <dbReference type="ARBA" id="ARBA00007592"/>
    </source>
</evidence>
<dbReference type="InterPro" id="IPR002220">
    <property type="entry name" value="DapA-like"/>
</dbReference>
<dbReference type="PANTHER" id="PTHR12128">
    <property type="entry name" value="DIHYDRODIPICOLINATE SYNTHASE"/>
    <property type="match status" value="1"/>
</dbReference>
<evidence type="ECO:0000256" key="1">
    <source>
        <dbReference type="ARBA" id="ARBA00001446"/>
    </source>
</evidence>
<comment type="similarity">
    <text evidence="3 5 6">Belongs to the DapA family.</text>
</comment>
<comment type="caution">
    <text evidence="7">The sequence shown here is derived from an EMBL/GenBank/DDBJ whole genome shotgun (WGS) entry which is preliminary data.</text>
</comment>
<sequence>MQLDGILFFPVTPFDAEGRLNEDALDRHIGAGLEHGPGGVFAACGTGEVHALSNDEHARCVRRAVAAAGGRVPVVAGAGGSVGTAIEQAAAARDLGADAVLLLPPYLVAGPQGGLVDYVRAVTSAVPIPVIVYQRGSMVLSPATAVSVAGLPGVVGIKDGVGDLDRMARIVAAVRADRGDDFTFFNGLPTAEITVPAYSAIGVPLYSSAAFAFVPEVAGAFHRAFHAGDPLAETLLDVFYRPLVALRDRTPGYAVSLVKAGVRLRGEEVGGVRPPFTDPSAAEVDELAAIIDAGLTAVKGG</sequence>
<dbReference type="Pfam" id="PF00701">
    <property type="entry name" value="DHDPS"/>
    <property type="match status" value="1"/>
</dbReference>
<dbReference type="Proteomes" id="UP001595847">
    <property type="component" value="Unassembled WGS sequence"/>
</dbReference>
<evidence type="ECO:0000256" key="5">
    <source>
        <dbReference type="HAMAP-Rule" id="MF_00694"/>
    </source>
</evidence>
<dbReference type="SMART" id="SM01130">
    <property type="entry name" value="DHDPS"/>
    <property type="match status" value="1"/>
</dbReference>
<dbReference type="InterPro" id="IPR017655">
    <property type="entry name" value="Dehydro-deoxyglucarate_dehyd"/>
</dbReference>
<evidence type="ECO:0000256" key="6">
    <source>
        <dbReference type="PIRNR" id="PIRNR001365"/>
    </source>
</evidence>
<protein>
    <recommendedName>
        <fullName evidence="5">Probable 5-dehydro-4-deoxyglucarate dehydratase</fullName>
        <ecNumber evidence="5">4.2.1.41</ecNumber>
    </recommendedName>
    <alternativeName>
        <fullName evidence="5">5-keto-4-deoxy-glucarate dehydratase</fullName>
        <shortName evidence="5">KDGDH</shortName>
    </alternativeName>
</protein>
<accession>A0ABV8FLR0</accession>
<dbReference type="NCBIfam" id="NF002958">
    <property type="entry name" value="PRK03620.1"/>
    <property type="match status" value="1"/>
</dbReference>
<dbReference type="EMBL" id="JBHSBH010000007">
    <property type="protein sequence ID" value="MFC3996319.1"/>
    <property type="molecule type" value="Genomic_DNA"/>
</dbReference>
<name>A0ABV8FLR0_9ACTN</name>
<comment type="catalytic activity">
    <reaction evidence="1 5">
        <text>5-dehydro-4-deoxy-D-glucarate + H(+) = 2,5-dioxopentanoate + CO2 + H2O</text>
        <dbReference type="Rhea" id="RHEA:24608"/>
        <dbReference type="ChEBI" id="CHEBI:15377"/>
        <dbReference type="ChEBI" id="CHEBI:15378"/>
        <dbReference type="ChEBI" id="CHEBI:16526"/>
        <dbReference type="ChEBI" id="CHEBI:42819"/>
        <dbReference type="ChEBI" id="CHEBI:58136"/>
        <dbReference type="EC" id="4.2.1.41"/>
    </reaction>
</comment>
<evidence type="ECO:0000256" key="2">
    <source>
        <dbReference type="ARBA" id="ARBA00004983"/>
    </source>
</evidence>
<evidence type="ECO:0000313" key="7">
    <source>
        <dbReference type="EMBL" id="MFC3996319.1"/>
    </source>
</evidence>
<dbReference type="PANTHER" id="PTHR12128:SF19">
    <property type="entry name" value="5-DEHYDRO-4-DEOXYGLUCARATE DEHYDRATASE 2-RELATED"/>
    <property type="match status" value="1"/>
</dbReference>